<organism evidence="2 3">
    <name type="scientific">Puccinia striiformis f. sp. tritici PST-78</name>
    <dbReference type="NCBI Taxonomy" id="1165861"/>
    <lineage>
        <taxon>Eukaryota</taxon>
        <taxon>Fungi</taxon>
        <taxon>Dikarya</taxon>
        <taxon>Basidiomycota</taxon>
        <taxon>Pucciniomycotina</taxon>
        <taxon>Pucciniomycetes</taxon>
        <taxon>Pucciniales</taxon>
        <taxon>Pucciniaceae</taxon>
        <taxon>Puccinia</taxon>
    </lineage>
</organism>
<feature type="compositionally biased region" description="Polar residues" evidence="1">
    <location>
        <begin position="119"/>
        <end position="135"/>
    </location>
</feature>
<protein>
    <submittedName>
        <fullName evidence="2">Uncharacterized protein</fullName>
    </submittedName>
</protein>
<dbReference type="Proteomes" id="UP000054564">
    <property type="component" value="Unassembled WGS sequence"/>
</dbReference>
<keyword evidence="3" id="KW-1185">Reference proteome</keyword>
<accession>A0A0L0UW87</accession>
<evidence type="ECO:0000313" key="3">
    <source>
        <dbReference type="Proteomes" id="UP000054564"/>
    </source>
</evidence>
<sequence>MQPVNREAIARPTKAHSDALSTSSAVLYHGDAGLVFTRASSIGEYIAPAGNNARAMDTLRTGAPSRPRGAQDKRQGANLPLKGKSQAESYRPGSSGYVSSKVEKQNPLKTDLQLKGKSQVKSYQPGSSGHVSSKVGQAGRKLDQHVIRVDSVDPVVSSRRDMADRGRAVGHWLWRVYTYNPTFRKRKNHLTYRGY</sequence>
<feature type="region of interest" description="Disordered" evidence="1">
    <location>
        <begin position="57"/>
        <end position="139"/>
    </location>
</feature>
<comment type="caution">
    <text evidence="2">The sequence shown here is derived from an EMBL/GenBank/DDBJ whole genome shotgun (WGS) entry which is preliminary data.</text>
</comment>
<proteinExistence type="predicted"/>
<name>A0A0L0UW87_9BASI</name>
<gene>
    <name evidence="2" type="ORF">PSTG_15615</name>
</gene>
<dbReference type="AlphaFoldDB" id="A0A0L0UW87"/>
<reference evidence="3" key="1">
    <citation type="submission" date="2014-03" db="EMBL/GenBank/DDBJ databases">
        <title>The Genome Sequence of Puccinia striiformis f. sp. tritici PST-78.</title>
        <authorList>
            <consortium name="The Broad Institute Genome Sequencing Platform"/>
            <person name="Cuomo C."/>
            <person name="Hulbert S."/>
            <person name="Chen X."/>
            <person name="Walker B."/>
            <person name="Young S.K."/>
            <person name="Zeng Q."/>
            <person name="Gargeya S."/>
            <person name="Fitzgerald M."/>
            <person name="Haas B."/>
            <person name="Abouelleil A."/>
            <person name="Alvarado L."/>
            <person name="Arachchi H.M."/>
            <person name="Berlin A.M."/>
            <person name="Chapman S.B."/>
            <person name="Goldberg J."/>
            <person name="Griggs A."/>
            <person name="Gujja S."/>
            <person name="Hansen M."/>
            <person name="Howarth C."/>
            <person name="Imamovic A."/>
            <person name="Larimer J."/>
            <person name="McCowan C."/>
            <person name="Montmayeur A."/>
            <person name="Murphy C."/>
            <person name="Neiman D."/>
            <person name="Pearson M."/>
            <person name="Priest M."/>
            <person name="Roberts A."/>
            <person name="Saif S."/>
            <person name="Shea T."/>
            <person name="Sisk P."/>
            <person name="Sykes S."/>
            <person name="Wortman J."/>
            <person name="Nusbaum C."/>
            <person name="Birren B."/>
        </authorList>
    </citation>
    <scope>NUCLEOTIDE SEQUENCE [LARGE SCALE GENOMIC DNA]</scope>
    <source>
        <strain evidence="3">race PST-78</strain>
    </source>
</reference>
<evidence type="ECO:0000313" key="2">
    <source>
        <dbReference type="EMBL" id="KNE90974.1"/>
    </source>
</evidence>
<evidence type="ECO:0000256" key="1">
    <source>
        <dbReference type="SAM" id="MobiDB-lite"/>
    </source>
</evidence>
<dbReference type="EMBL" id="AJIL01000227">
    <property type="protein sequence ID" value="KNE90974.1"/>
    <property type="molecule type" value="Genomic_DNA"/>
</dbReference>